<evidence type="ECO:0000256" key="3">
    <source>
        <dbReference type="ARBA" id="ARBA00022722"/>
    </source>
</evidence>
<dbReference type="Pfam" id="PF01934">
    <property type="entry name" value="HepT-like"/>
    <property type="match status" value="1"/>
</dbReference>
<dbReference type="InterPro" id="IPR008201">
    <property type="entry name" value="HepT-like"/>
</dbReference>
<evidence type="ECO:0008006" key="8">
    <source>
        <dbReference type="Google" id="ProtNLM"/>
    </source>
</evidence>
<dbReference type="GO" id="GO:0004540">
    <property type="term" value="F:RNA nuclease activity"/>
    <property type="evidence" value="ECO:0007669"/>
    <property type="project" value="InterPro"/>
</dbReference>
<reference evidence="6 7" key="1">
    <citation type="submission" date="2015-07" db="EMBL/GenBank/DDBJ databases">
        <authorList>
            <person name="Noorani M."/>
        </authorList>
    </citation>
    <scope>NUCLEOTIDE SEQUENCE [LARGE SCALE GENOMIC DNA]</scope>
    <source>
        <strain evidence="7">ATCC 25104 / DSM 625 / JCM 10724 / NBRC 103206 / NCIMB 11243 / YT-1</strain>
    </source>
</reference>
<keyword evidence="5" id="KW-0378">Hydrolase</keyword>
<name>A0A0N0U897_THEAQ</name>
<dbReference type="InterPro" id="IPR051813">
    <property type="entry name" value="HepT_RNase_toxin"/>
</dbReference>
<dbReference type="GO" id="GO:0016787">
    <property type="term" value="F:hydrolase activity"/>
    <property type="evidence" value="ECO:0007669"/>
    <property type="project" value="UniProtKB-KW"/>
</dbReference>
<comment type="caution">
    <text evidence="6">The sequence shown here is derived from an EMBL/GenBank/DDBJ whole genome shotgun (WGS) entry which is preliminary data.</text>
</comment>
<dbReference type="GO" id="GO:0000166">
    <property type="term" value="F:nucleotide binding"/>
    <property type="evidence" value="ECO:0007669"/>
    <property type="project" value="UniProtKB-KW"/>
</dbReference>
<dbReference type="PANTHER" id="PTHR34139">
    <property type="entry name" value="UPF0331 PROTEIN MJ0127"/>
    <property type="match status" value="1"/>
</dbReference>
<evidence type="ECO:0000256" key="1">
    <source>
        <dbReference type="ARBA" id="ARBA00022553"/>
    </source>
</evidence>
<dbReference type="AlphaFoldDB" id="A0A0N0U897"/>
<gene>
    <name evidence="6" type="ORF">BVI061214_01566</name>
</gene>
<evidence type="ECO:0000313" key="6">
    <source>
        <dbReference type="EMBL" id="KOX90376.1"/>
    </source>
</evidence>
<protein>
    <recommendedName>
        <fullName evidence="8">Nucleotidyltransferase substrate binding protein like protein</fullName>
    </recommendedName>
</protein>
<keyword evidence="4" id="KW-0547">Nucleotide-binding</keyword>
<dbReference type="EMBL" id="LHCI01000106">
    <property type="protein sequence ID" value="KOX90376.1"/>
    <property type="molecule type" value="Genomic_DNA"/>
</dbReference>
<evidence type="ECO:0000256" key="4">
    <source>
        <dbReference type="ARBA" id="ARBA00022741"/>
    </source>
</evidence>
<keyword evidence="2" id="KW-1277">Toxin-antitoxin system</keyword>
<accession>A0A0N0U897</accession>
<sequence>MSRSYRLFLRDMWEASEKILRYTRGLDFGGFVQNELVYDAVLRNLEVLGEAAKKVPEDVRNRYPWVEWRAIAGLRDVLAHAYFALDDATLWDIVAQKVPALAEALRQILEEEDA</sequence>
<organism evidence="6 7">
    <name type="scientific">Thermus aquaticus</name>
    <dbReference type="NCBI Taxonomy" id="271"/>
    <lineage>
        <taxon>Bacteria</taxon>
        <taxon>Thermotogati</taxon>
        <taxon>Deinococcota</taxon>
        <taxon>Deinococci</taxon>
        <taxon>Thermales</taxon>
        <taxon>Thermaceae</taxon>
        <taxon>Thermus</taxon>
    </lineage>
</organism>
<dbReference type="RefSeq" id="WP_053767950.1">
    <property type="nucleotide sequence ID" value="NZ_LHCI01000106.1"/>
</dbReference>
<evidence type="ECO:0000313" key="7">
    <source>
        <dbReference type="Proteomes" id="UP000037685"/>
    </source>
</evidence>
<evidence type="ECO:0000256" key="5">
    <source>
        <dbReference type="ARBA" id="ARBA00022801"/>
    </source>
</evidence>
<dbReference type="GO" id="GO:0110001">
    <property type="term" value="C:toxin-antitoxin complex"/>
    <property type="evidence" value="ECO:0007669"/>
    <property type="project" value="InterPro"/>
</dbReference>
<proteinExistence type="predicted"/>
<dbReference type="PATRIC" id="fig|271.14.peg.1641"/>
<dbReference type="PANTHER" id="PTHR34139:SF1">
    <property type="entry name" value="RNASE MJ1380-RELATED"/>
    <property type="match status" value="1"/>
</dbReference>
<keyword evidence="3" id="KW-0540">Nuclease</keyword>
<dbReference type="Proteomes" id="UP000037685">
    <property type="component" value="Unassembled WGS sequence"/>
</dbReference>
<keyword evidence="1" id="KW-0597">Phosphoprotein</keyword>
<evidence type="ECO:0000256" key="2">
    <source>
        <dbReference type="ARBA" id="ARBA00022649"/>
    </source>
</evidence>